<dbReference type="Gene3D" id="2.40.440.10">
    <property type="entry name" value="L,D-transpeptidase catalytic domain-like"/>
    <property type="match status" value="1"/>
</dbReference>
<dbReference type="InterPro" id="IPR050979">
    <property type="entry name" value="LD-transpeptidase"/>
</dbReference>
<dbReference type="Proteomes" id="UP000198847">
    <property type="component" value="Unassembled WGS sequence"/>
</dbReference>
<evidence type="ECO:0000256" key="8">
    <source>
        <dbReference type="ARBA" id="ARBA00023316"/>
    </source>
</evidence>
<keyword evidence="6 9" id="KW-0133">Cell shape</keyword>
<gene>
    <name evidence="11" type="ORF">SAMN04490178_102108</name>
</gene>
<keyword evidence="8 9" id="KW-0961">Cell wall biogenesis/degradation</keyword>
<dbReference type="InterPro" id="IPR005490">
    <property type="entry name" value="LD_TPept_cat_dom"/>
</dbReference>
<evidence type="ECO:0000256" key="3">
    <source>
        <dbReference type="ARBA" id="ARBA00022676"/>
    </source>
</evidence>
<dbReference type="GO" id="GO:0071972">
    <property type="term" value="F:peptidoglycan L,D-transpeptidase activity"/>
    <property type="evidence" value="ECO:0007669"/>
    <property type="project" value="TreeGrafter"/>
</dbReference>
<dbReference type="PANTHER" id="PTHR30582">
    <property type="entry name" value="L,D-TRANSPEPTIDASE"/>
    <property type="match status" value="1"/>
</dbReference>
<evidence type="ECO:0000259" key="10">
    <source>
        <dbReference type="PROSITE" id="PS52029"/>
    </source>
</evidence>
<feature type="domain" description="L,D-TPase catalytic" evidence="10">
    <location>
        <begin position="105"/>
        <end position="212"/>
    </location>
</feature>
<feature type="active site" description="Proton donor/acceptor" evidence="9">
    <location>
        <position position="172"/>
    </location>
</feature>
<keyword evidence="5" id="KW-0378">Hydrolase</keyword>
<dbReference type="GO" id="GO:0016757">
    <property type="term" value="F:glycosyltransferase activity"/>
    <property type="evidence" value="ECO:0007669"/>
    <property type="project" value="UniProtKB-KW"/>
</dbReference>
<evidence type="ECO:0000256" key="4">
    <source>
        <dbReference type="ARBA" id="ARBA00022679"/>
    </source>
</evidence>
<dbReference type="AlphaFoldDB" id="A0A1H8PXR7"/>
<sequence length="213" mass="23755">MNIHFLYPACRLALLPTLSQLDYCHPLIAQLQEKLAARGLYTDTPDGVYNLLTQEAVTRFQQEENLPATGLLNPLTFSRLWAARHLTLSPASQPQQRAQLALPRANILIAKQRRQLTLFDGNTPLRNYPVAIGKPATPTPLGNYTIILKHMNPGGILGTRWLGLSLDSYGIHGTTKPWLIGQMVSNGCIRMHNAHVEEVFTLVRVGTPVYIRD</sequence>
<feature type="active site" description="Nucleophile" evidence="9">
    <location>
        <position position="188"/>
    </location>
</feature>
<dbReference type="SUPFAM" id="SSF47090">
    <property type="entry name" value="PGBD-like"/>
    <property type="match status" value="1"/>
</dbReference>
<dbReference type="InterPro" id="IPR036365">
    <property type="entry name" value="PGBD-like_sf"/>
</dbReference>
<evidence type="ECO:0000256" key="9">
    <source>
        <dbReference type="PROSITE-ProRule" id="PRU01373"/>
    </source>
</evidence>
<dbReference type="UniPathway" id="UPA00219"/>
<evidence type="ECO:0000256" key="1">
    <source>
        <dbReference type="ARBA" id="ARBA00004752"/>
    </source>
</evidence>
<comment type="similarity">
    <text evidence="2">Belongs to the YkuD family.</text>
</comment>
<dbReference type="STRING" id="112903.SAMN04490178_102108"/>
<dbReference type="PROSITE" id="PS52029">
    <property type="entry name" value="LD_TPASE"/>
    <property type="match status" value="1"/>
</dbReference>
<dbReference type="OrthoDB" id="9787225at2"/>
<evidence type="ECO:0000256" key="2">
    <source>
        <dbReference type="ARBA" id="ARBA00005992"/>
    </source>
</evidence>
<name>A0A1H8PXR7_9FIRM</name>
<evidence type="ECO:0000313" key="11">
    <source>
        <dbReference type="EMBL" id="SEO46343.1"/>
    </source>
</evidence>
<accession>A0A1H8PXR7</accession>
<organism evidence="11 12">
    <name type="scientific">Propionispora vibrioides</name>
    <dbReference type="NCBI Taxonomy" id="112903"/>
    <lineage>
        <taxon>Bacteria</taxon>
        <taxon>Bacillati</taxon>
        <taxon>Bacillota</taxon>
        <taxon>Negativicutes</taxon>
        <taxon>Selenomonadales</taxon>
        <taxon>Sporomusaceae</taxon>
        <taxon>Propionispora</taxon>
    </lineage>
</organism>
<dbReference type="InterPro" id="IPR002477">
    <property type="entry name" value="Peptidoglycan-bd-like"/>
</dbReference>
<dbReference type="InterPro" id="IPR038063">
    <property type="entry name" value="Transpep_catalytic_dom"/>
</dbReference>
<dbReference type="PANTHER" id="PTHR30582:SF24">
    <property type="entry name" value="L,D-TRANSPEPTIDASE ERFK_SRFK-RELATED"/>
    <property type="match status" value="1"/>
</dbReference>
<comment type="pathway">
    <text evidence="1 9">Cell wall biogenesis; peptidoglycan biosynthesis.</text>
</comment>
<proteinExistence type="inferred from homology"/>
<keyword evidence="12" id="KW-1185">Reference proteome</keyword>
<evidence type="ECO:0000256" key="7">
    <source>
        <dbReference type="ARBA" id="ARBA00022984"/>
    </source>
</evidence>
<dbReference type="RefSeq" id="WP_091743824.1">
    <property type="nucleotide sequence ID" value="NZ_FODY01000002.1"/>
</dbReference>
<dbReference type="GO" id="GO:0071555">
    <property type="term" value="P:cell wall organization"/>
    <property type="evidence" value="ECO:0007669"/>
    <property type="project" value="UniProtKB-UniRule"/>
</dbReference>
<reference evidence="11 12" key="1">
    <citation type="submission" date="2016-10" db="EMBL/GenBank/DDBJ databases">
        <authorList>
            <person name="de Groot N.N."/>
        </authorList>
    </citation>
    <scope>NUCLEOTIDE SEQUENCE [LARGE SCALE GENOMIC DNA]</scope>
    <source>
        <strain evidence="11 12">DSM 13305</strain>
    </source>
</reference>
<dbReference type="GO" id="GO:0018104">
    <property type="term" value="P:peptidoglycan-protein cross-linking"/>
    <property type="evidence" value="ECO:0007669"/>
    <property type="project" value="TreeGrafter"/>
</dbReference>
<keyword evidence="7 9" id="KW-0573">Peptidoglycan synthesis</keyword>
<dbReference type="Gene3D" id="1.10.101.10">
    <property type="entry name" value="PGBD-like superfamily/PGBD"/>
    <property type="match status" value="1"/>
</dbReference>
<dbReference type="Pfam" id="PF01471">
    <property type="entry name" value="PG_binding_1"/>
    <property type="match status" value="1"/>
</dbReference>
<dbReference type="GO" id="GO:0005576">
    <property type="term" value="C:extracellular region"/>
    <property type="evidence" value="ECO:0007669"/>
    <property type="project" value="TreeGrafter"/>
</dbReference>
<dbReference type="GO" id="GO:0008360">
    <property type="term" value="P:regulation of cell shape"/>
    <property type="evidence" value="ECO:0007669"/>
    <property type="project" value="UniProtKB-UniRule"/>
</dbReference>
<dbReference type="EMBL" id="FODY01000002">
    <property type="protein sequence ID" value="SEO46343.1"/>
    <property type="molecule type" value="Genomic_DNA"/>
</dbReference>
<evidence type="ECO:0000313" key="12">
    <source>
        <dbReference type="Proteomes" id="UP000198847"/>
    </source>
</evidence>
<keyword evidence="4" id="KW-0808">Transferase</keyword>
<evidence type="ECO:0000256" key="6">
    <source>
        <dbReference type="ARBA" id="ARBA00022960"/>
    </source>
</evidence>
<dbReference type="InterPro" id="IPR036366">
    <property type="entry name" value="PGBDSf"/>
</dbReference>
<dbReference type="Pfam" id="PF03734">
    <property type="entry name" value="YkuD"/>
    <property type="match status" value="1"/>
</dbReference>
<dbReference type="CDD" id="cd16913">
    <property type="entry name" value="YkuD_like"/>
    <property type="match status" value="1"/>
</dbReference>
<dbReference type="SUPFAM" id="SSF141523">
    <property type="entry name" value="L,D-transpeptidase catalytic domain-like"/>
    <property type="match status" value="1"/>
</dbReference>
<evidence type="ECO:0000256" key="5">
    <source>
        <dbReference type="ARBA" id="ARBA00022801"/>
    </source>
</evidence>
<keyword evidence="3" id="KW-0328">Glycosyltransferase</keyword>
<protein>
    <submittedName>
        <fullName evidence="11">Putative peptidoglycan binding domain-containing protein</fullName>
    </submittedName>
</protein>